<keyword evidence="1" id="KW-0472">Membrane</keyword>
<feature type="transmembrane region" description="Helical" evidence="1">
    <location>
        <begin position="157"/>
        <end position="178"/>
    </location>
</feature>
<evidence type="ECO:0000256" key="1">
    <source>
        <dbReference type="SAM" id="Phobius"/>
    </source>
</evidence>
<protein>
    <submittedName>
        <fullName evidence="2">MFS transporter</fullName>
    </submittedName>
</protein>
<dbReference type="NCBIfam" id="TIGR00792">
    <property type="entry name" value="gph"/>
    <property type="match status" value="1"/>
</dbReference>
<keyword evidence="3" id="KW-1185">Reference proteome</keyword>
<keyword evidence="1" id="KW-1133">Transmembrane helix</keyword>
<feature type="transmembrane region" description="Helical" evidence="1">
    <location>
        <begin position="117"/>
        <end position="136"/>
    </location>
</feature>
<dbReference type="PANTHER" id="PTHR11328:SF24">
    <property type="entry name" value="MAJOR FACILITATOR SUPERFAMILY (MFS) PROFILE DOMAIN-CONTAINING PROTEIN"/>
    <property type="match status" value="1"/>
</dbReference>
<evidence type="ECO:0000313" key="2">
    <source>
        <dbReference type="EMBL" id="MBK1809971.1"/>
    </source>
</evidence>
<feature type="transmembrane region" description="Helical" evidence="1">
    <location>
        <begin position="385"/>
        <end position="403"/>
    </location>
</feature>
<dbReference type="SUPFAM" id="SSF103473">
    <property type="entry name" value="MFS general substrate transporter"/>
    <property type="match status" value="1"/>
</dbReference>
<proteinExistence type="predicted"/>
<comment type="caution">
    <text evidence="2">The sequence shown here is derived from an EMBL/GenBank/DDBJ whole genome shotgun (WGS) entry which is preliminary data.</text>
</comment>
<gene>
    <name evidence="2" type="ORF">JHL18_04855</name>
</gene>
<feature type="transmembrane region" description="Helical" evidence="1">
    <location>
        <begin position="241"/>
        <end position="263"/>
    </location>
</feature>
<feature type="transmembrane region" description="Helical" evidence="1">
    <location>
        <begin position="21"/>
        <end position="42"/>
    </location>
</feature>
<feature type="transmembrane region" description="Helical" evidence="1">
    <location>
        <begin position="307"/>
        <end position="325"/>
    </location>
</feature>
<feature type="transmembrane region" description="Helical" evidence="1">
    <location>
        <begin position="275"/>
        <end position="295"/>
    </location>
</feature>
<feature type="transmembrane region" description="Helical" evidence="1">
    <location>
        <begin position="415"/>
        <end position="436"/>
    </location>
</feature>
<organism evidence="2 3">
    <name type="scientific">Clostridium yunnanense</name>
    <dbReference type="NCBI Taxonomy" id="2800325"/>
    <lineage>
        <taxon>Bacteria</taxon>
        <taxon>Bacillati</taxon>
        <taxon>Bacillota</taxon>
        <taxon>Clostridia</taxon>
        <taxon>Eubacteriales</taxon>
        <taxon>Clostridiaceae</taxon>
        <taxon>Clostridium</taxon>
    </lineage>
</organism>
<feature type="transmembrane region" description="Helical" evidence="1">
    <location>
        <begin position="331"/>
        <end position="351"/>
    </location>
</feature>
<dbReference type="Pfam" id="PF13347">
    <property type="entry name" value="MFS_2"/>
    <property type="match status" value="1"/>
</dbReference>
<dbReference type="EMBL" id="JAENHN010000010">
    <property type="protein sequence ID" value="MBK1809971.1"/>
    <property type="molecule type" value="Genomic_DNA"/>
</dbReference>
<evidence type="ECO:0000313" key="3">
    <source>
        <dbReference type="Proteomes" id="UP000596739"/>
    </source>
</evidence>
<dbReference type="InterPro" id="IPR001927">
    <property type="entry name" value="Na/Gal_symport"/>
</dbReference>
<feature type="transmembrane region" description="Helical" evidence="1">
    <location>
        <begin position="89"/>
        <end position="111"/>
    </location>
</feature>
<name>A0ABS1EKT1_9CLOT</name>
<dbReference type="Proteomes" id="UP000596739">
    <property type="component" value="Unassembled WGS sequence"/>
</dbReference>
<reference evidence="3" key="1">
    <citation type="submission" date="2021-01" db="EMBL/GenBank/DDBJ databases">
        <title>Genome public.</title>
        <authorList>
            <person name="Liu C."/>
            <person name="Sun Q."/>
        </authorList>
    </citation>
    <scope>NUCLEOTIDE SEQUENCE [LARGE SCALE GENOMIC DNA]</scope>
    <source>
        <strain evidence="3">YIM B02505</strain>
    </source>
</reference>
<dbReference type="PANTHER" id="PTHR11328">
    <property type="entry name" value="MAJOR FACILITATOR SUPERFAMILY DOMAIN-CONTAINING PROTEIN"/>
    <property type="match status" value="1"/>
</dbReference>
<keyword evidence="1" id="KW-0812">Transmembrane</keyword>
<dbReference type="Gene3D" id="1.20.1250.20">
    <property type="entry name" value="MFS general substrate transporter like domains"/>
    <property type="match status" value="2"/>
</dbReference>
<sequence length="463" mass="50323">MKSKEILQDENRKLTFLEKCVSASGGMTGTFFFQMIQMYLLFFYTDIFKVSPLYVAGLFLVVRIIDAIVTPLFGILVDKVTTPWGKYRPWFLIIGIPTAVFGFLTFTTVDLSSTGKIVYVTITYLVFSVCMAIAQAPGAAMTPAMTKRLDDRISLGTFNYIFVMIGAMFVSIGALPLINALGSGNQAKGFSMLMGSVGIVAILLNFAQFAILKERFVIPRDKDAKYSLKQTADSVLKNKTAIIGLVFIFILNLSNGLKSAIMIHYFKYFFNNEGLMVTMGIVGLVPTMLGVMLSGVITKKIGVRNNLVVGSLISIVTTVLVLFIPSTPNGMTVFIALSAIGALFGGITMPAQGTLMPAAMDYAEWKTGINSNAFMGSLQGFMQTFATAISGAIAAGALSVIGYVPNAEQSSTTLFGLKVLMSILPAIIYAFTLIVWKFDLTEEKQKQIAHELSERRKAAQVEA</sequence>
<feature type="transmembrane region" description="Helical" evidence="1">
    <location>
        <begin position="190"/>
        <end position="212"/>
    </location>
</feature>
<dbReference type="CDD" id="cd17332">
    <property type="entry name" value="MFS_MelB_like"/>
    <property type="match status" value="1"/>
</dbReference>
<accession>A0ABS1EKT1</accession>
<dbReference type="RefSeq" id="WP_200266680.1">
    <property type="nucleotide sequence ID" value="NZ_JAENHN010000010.1"/>
</dbReference>
<dbReference type="InterPro" id="IPR036259">
    <property type="entry name" value="MFS_trans_sf"/>
</dbReference>
<dbReference type="InterPro" id="IPR039672">
    <property type="entry name" value="MFS_2"/>
</dbReference>
<feature type="transmembrane region" description="Helical" evidence="1">
    <location>
        <begin position="54"/>
        <end position="77"/>
    </location>
</feature>